<keyword evidence="1" id="KW-0812">Transmembrane</keyword>
<dbReference type="EMBL" id="JAUIZM010000011">
    <property type="protein sequence ID" value="KAK1356311.1"/>
    <property type="molecule type" value="Genomic_DNA"/>
</dbReference>
<reference evidence="2" key="2">
    <citation type="submission" date="2023-05" db="EMBL/GenBank/DDBJ databases">
        <authorList>
            <person name="Schelkunov M.I."/>
        </authorList>
    </citation>
    <scope>NUCLEOTIDE SEQUENCE</scope>
    <source>
        <strain evidence="2">Hsosn_3</strain>
        <tissue evidence="2">Leaf</tissue>
    </source>
</reference>
<dbReference type="Proteomes" id="UP001237642">
    <property type="component" value="Unassembled WGS sequence"/>
</dbReference>
<evidence type="ECO:0000313" key="2">
    <source>
        <dbReference type="EMBL" id="KAK1356311.1"/>
    </source>
</evidence>
<protein>
    <submittedName>
        <fullName evidence="2">Uncharacterized protein</fullName>
    </submittedName>
</protein>
<gene>
    <name evidence="2" type="ORF">POM88_049567</name>
</gene>
<accession>A0AAD8M0N6</accession>
<keyword evidence="1" id="KW-1133">Transmembrane helix</keyword>
<evidence type="ECO:0000313" key="3">
    <source>
        <dbReference type="Proteomes" id="UP001237642"/>
    </source>
</evidence>
<keyword evidence="1" id="KW-0472">Membrane</keyword>
<reference evidence="2" key="1">
    <citation type="submission" date="2023-02" db="EMBL/GenBank/DDBJ databases">
        <title>Genome of toxic invasive species Heracleum sosnowskyi carries increased number of genes despite the absence of recent whole-genome duplications.</title>
        <authorList>
            <person name="Schelkunov M."/>
            <person name="Shtratnikova V."/>
            <person name="Makarenko M."/>
            <person name="Klepikova A."/>
            <person name="Omelchenko D."/>
            <person name="Novikova G."/>
            <person name="Obukhova E."/>
            <person name="Bogdanov V."/>
            <person name="Penin A."/>
            <person name="Logacheva M."/>
        </authorList>
    </citation>
    <scope>NUCLEOTIDE SEQUENCE</scope>
    <source>
        <strain evidence="2">Hsosn_3</strain>
        <tissue evidence="2">Leaf</tissue>
    </source>
</reference>
<sequence length="102" mass="11421">MIIVTWNGSGSPSLIFNANVFKKVPSVYITAAILKLGQAMLDVVLNLGSKAKKTKRRKFEEELLEEWVYYITSSGARWAKQRTENPCVSGSNPARDKTFLVI</sequence>
<proteinExistence type="predicted"/>
<name>A0AAD8M0N6_9APIA</name>
<organism evidence="2 3">
    <name type="scientific">Heracleum sosnowskyi</name>
    <dbReference type="NCBI Taxonomy" id="360622"/>
    <lineage>
        <taxon>Eukaryota</taxon>
        <taxon>Viridiplantae</taxon>
        <taxon>Streptophyta</taxon>
        <taxon>Embryophyta</taxon>
        <taxon>Tracheophyta</taxon>
        <taxon>Spermatophyta</taxon>
        <taxon>Magnoliopsida</taxon>
        <taxon>eudicotyledons</taxon>
        <taxon>Gunneridae</taxon>
        <taxon>Pentapetalae</taxon>
        <taxon>asterids</taxon>
        <taxon>campanulids</taxon>
        <taxon>Apiales</taxon>
        <taxon>Apiaceae</taxon>
        <taxon>Apioideae</taxon>
        <taxon>apioid superclade</taxon>
        <taxon>Tordylieae</taxon>
        <taxon>Tordyliinae</taxon>
        <taxon>Heracleum</taxon>
    </lineage>
</organism>
<evidence type="ECO:0000256" key="1">
    <source>
        <dbReference type="SAM" id="Phobius"/>
    </source>
</evidence>
<dbReference type="AlphaFoldDB" id="A0AAD8M0N6"/>
<feature type="transmembrane region" description="Helical" evidence="1">
    <location>
        <begin position="27"/>
        <end position="48"/>
    </location>
</feature>
<keyword evidence="3" id="KW-1185">Reference proteome</keyword>
<comment type="caution">
    <text evidence="2">The sequence shown here is derived from an EMBL/GenBank/DDBJ whole genome shotgun (WGS) entry which is preliminary data.</text>
</comment>